<accession>A0A1E7WHC2</accession>
<dbReference type="GO" id="GO:0006310">
    <property type="term" value="P:DNA recombination"/>
    <property type="evidence" value="ECO:0007669"/>
    <property type="project" value="UniProtKB-KW"/>
</dbReference>
<dbReference type="CDD" id="cd01184">
    <property type="entry name" value="INT_C_like_1"/>
    <property type="match status" value="1"/>
</dbReference>
<comment type="caution">
    <text evidence="7">The sequence shown here is derived from an EMBL/GenBank/DDBJ whole genome shotgun (WGS) entry which is preliminary data.</text>
</comment>
<proteinExistence type="inferred from homology"/>
<dbReference type="InterPro" id="IPR011010">
    <property type="entry name" value="DNA_brk_join_enz"/>
</dbReference>
<dbReference type="EMBL" id="LROM01000093">
    <property type="protein sequence ID" value="OEZ97997.1"/>
    <property type="molecule type" value="Genomic_DNA"/>
</dbReference>
<dbReference type="PANTHER" id="PTHR30349:SF41">
    <property type="entry name" value="INTEGRASE_RECOMBINASE PROTEIN MJ0367-RELATED"/>
    <property type="match status" value="1"/>
</dbReference>
<evidence type="ECO:0000259" key="6">
    <source>
        <dbReference type="PROSITE" id="PS51898"/>
    </source>
</evidence>
<feature type="region of interest" description="Disordered" evidence="5">
    <location>
        <begin position="441"/>
        <end position="461"/>
    </location>
</feature>
<dbReference type="InterPro" id="IPR002104">
    <property type="entry name" value="Integrase_catalytic"/>
</dbReference>
<organism evidence="7 8">
    <name type="scientific">Duganella phyllosphaerae</name>
    <dbReference type="NCBI Taxonomy" id="762836"/>
    <lineage>
        <taxon>Bacteria</taxon>
        <taxon>Pseudomonadati</taxon>
        <taxon>Pseudomonadota</taxon>
        <taxon>Betaproteobacteria</taxon>
        <taxon>Burkholderiales</taxon>
        <taxon>Oxalobacteraceae</taxon>
        <taxon>Telluria group</taxon>
        <taxon>Duganella</taxon>
    </lineage>
</organism>
<evidence type="ECO:0000256" key="2">
    <source>
        <dbReference type="ARBA" id="ARBA00022908"/>
    </source>
</evidence>
<dbReference type="Pfam" id="PF00589">
    <property type="entry name" value="Phage_integrase"/>
    <property type="match status" value="1"/>
</dbReference>
<evidence type="ECO:0000256" key="4">
    <source>
        <dbReference type="ARBA" id="ARBA00023172"/>
    </source>
</evidence>
<evidence type="ECO:0000256" key="5">
    <source>
        <dbReference type="SAM" id="MobiDB-lite"/>
    </source>
</evidence>
<dbReference type="InterPro" id="IPR050090">
    <property type="entry name" value="Tyrosine_recombinase_XerCD"/>
</dbReference>
<dbReference type="Gene3D" id="1.10.150.130">
    <property type="match status" value="1"/>
</dbReference>
<evidence type="ECO:0000313" key="8">
    <source>
        <dbReference type="Proteomes" id="UP000175989"/>
    </source>
</evidence>
<sequence length="461" mass="51999">MGAPNLSDFNFDLAAMRRYEIELKNGTTIRTDGSADDHARAMEMMAHIDRIGMIDPEDRPTRSVAALRAKSEPIASAVDKWLANCSGKNGERTVDAKAYHIKDFLALSFPRIESVERWLAEHEKVEFNRKRALRELEENKAAGRHVSTDIEVNAIGKQTLVEYKNALLAIPQTPKTIDNKLNSLHDFFKYMIGHGLHTALETNPVEGMFIQTKKSRKKTTNPYQPFTAEALSILFEPEAYLAAMDAPDLFWGPLLGIHTGMRIGEATQIRCVDVHKAPGSGLHYIHVYKSKTPGGIRNVPISDALIELGFLDYIEECRAAGADRLFPHRALINHSYSKELSARMLAYQRAQRIKAPQTSFHSFRVNVITQMHNNDSNTAKVMKIVGHDDGGGHSVHWGYVRDLPDLKHIVDKLRWPIDVQALRYNGRFASFLADRNNWEAKKTDDKATARNTNNKKSTFVD</sequence>
<reference evidence="8" key="1">
    <citation type="journal article" date="2016" name="Front. Microbiol.">
        <title>Molecular Keys to the Janthinobacterium and Duganella spp. Interaction with the Plant Pathogen Fusarium graminearum.</title>
        <authorList>
            <person name="Haack F.S."/>
            <person name="Poehlein A."/>
            <person name="Kroger C."/>
            <person name="Voigt C.A."/>
            <person name="Piepenbring M."/>
            <person name="Bode H.B."/>
            <person name="Daniel R."/>
            <person name="Schafer W."/>
            <person name="Streit W.R."/>
        </authorList>
    </citation>
    <scope>NUCLEOTIDE SEQUENCE [LARGE SCALE GENOMIC DNA]</scope>
    <source>
        <strain evidence="8">T54</strain>
    </source>
</reference>
<dbReference type="InterPro" id="IPR013762">
    <property type="entry name" value="Integrase-like_cat_sf"/>
</dbReference>
<dbReference type="SUPFAM" id="SSF56349">
    <property type="entry name" value="DNA breaking-rejoining enzymes"/>
    <property type="match status" value="1"/>
</dbReference>
<name>A0A1E7WHC2_9BURK</name>
<dbReference type="PANTHER" id="PTHR30349">
    <property type="entry name" value="PHAGE INTEGRASE-RELATED"/>
    <property type="match status" value="1"/>
</dbReference>
<evidence type="ECO:0000313" key="7">
    <source>
        <dbReference type="EMBL" id="OEZ97997.1"/>
    </source>
</evidence>
<feature type="compositionally biased region" description="Polar residues" evidence="5">
    <location>
        <begin position="449"/>
        <end position="461"/>
    </location>
</feature>
<dbReference type="Gene3D" id="1.10.443.10">
    <property type="entry name" value="Intergrase catalytic core"/>
    <property type="match status" value="1"/>
</dbReference>
<dbReference type="GO" id="GO:0003677">
    <property type="term" value="F:DNA binding"/>
    <property type="evidence" value="ECO:0007669"/>
    <property type="project" value="UniProtKB-KW"/>
</dbReference>
<comment type="similarity">
    <text evidence="1">Belongs to the 'phage' integrase family.</text>
</comment>
<evidence type="ECO:0000256" key="3">
    <source>
        <dbReference type="ARBA" id="ARBA00023125"/>
    </source>
</evidence>
<keyword evidence="4" id="KW-0233">DNA recombination</keyword>
<keyword evidence="2" id="KW-0229">DNA integration</keyword>
<gene>
    <name evidence="7" type="ORF">DUPY_32680</name>
</gene>
<dbReference type="InterPro" id="IPR010998">
    <property type="entry name" value="Integrase_recombinase_N"/>
</dbReference>
<feature type="domain" description="Tyr recombinase" evidence="6">
    <location>
        <begin position="226"/>
        <end position="414"/>
    </location>
</feature>
<keyword evidence="3" id="KW-0238">DNA-binding</keyword>
<keyword evidence="8" id="KW-1185">Reference proteome</keyword>
<protein>
    <submittedName>
        <fullName evidence="7">Phage integrase family protein</fullName>
    </submittedName>
</protein>
<dbReference type="GO" id="GO:0015074">
    <property type="term" value="P:DNA integration"/>
    <property type="evidence" value="ECO:0007669"/>
    <property type="project" value="UniProtKB-KW"/>
</dbReference>
<evidence type="ECO:0000256" key="1">
    <source>
        <dbReference type="ARBA" id="ARBA00008857"/>
    </source>
</evidence>
<dbReference type="Proteomes" id="UP000175989">
    <property type="component" value="Unassembled WGS sequence"/>
</dbReference>
<dbReference type="AlphaFoldDB" id="A0A1E7WHC2"/>
<dbReference type="PROSITE" id="PS51898">
    <property type="entry name" value="TYR_RECOMBINASE"/>
    <property type="match status" value="1"/>
</dbReference>